<keyword evidence="2" id="KW-1185">Reference proteome</keyword>
<reference evidence="1 2" key="1">
    <citation type="journal article" date="2010" name="Stand. Genomic Sci.">
        <title>Complete genome sequence of Meiothermus silvanus type strain (VI-R2).</title>
        <authorList>
            <person name="Sikorski J."/>
            <person name="Tindall B.J."/>
            <person name="Lowry S."/>
            <person name="Lucas S."/>
            <person name="Nolan M."/>
            <person name="Copeland A."/>
            <person name="Glavina Del Rio T."/>
            <person name="Tice H."/>
            <person name="Cheng J.F."/>
            <person name="Han C."/>
            <person name="Pitluck S."/>
            <person name="Liolios K."/>
            <person name="Ivanova N."/>
            <person name="Mavromatis K."/>
            <person name="Mikhailova N."/>
            <person name="Pati A."/>
            <person name="Goodwin L."/>
            <person name="Chen A."/>
            <person name="Palaniappan K."/>
            <person name="Land M."/>
            <person name="Hauser L."/>
            <person name="Chang Y.J."/>
            <person name="Jeffries C.D."/>
            <person name="Rohde M."/>
            <person name="Goker M."/>
            <person name="Woyke T."/>
            <person name="Bristow J."/>
            <person name="Eisen J.A."/>
            <person name="Markowitz V."/>
            <person name="Hugenholtz P."/>
            <person name="Kyrpides N.C."/>
            <person name="Klenk H.P."/>
            <person name="Lapidus A."/>
        </authorList>
    </citation>
    <scope>NUCLEOTIDE SEQUENCE [LARGE SCALE GENOMIC DNA]</scope>
    <source>
        <strain evidence="2">ATCC 700542 / DSM 9946 / VI-R2</strain>
    </source>
</reference>
<protein>
    <submittedName>
        <fullName evidence="1">Uncharacterized protein</fullName>
    </submittedName>
</protein>
<dbReference type="Proteomes" id="UP000001916">
    <property type="component" value="Chromosome"/>
</dbReference>
<dbReference type="EMBL" id="CP002042">
    <property type="protein sequence ID" value="ADH63616.1"/>
    <property type="molecule type" value="Genomic_DNA"/>
</dbReference>
<proteinExistence type="predicted"/>
<dbReference type="STRING" id="526227.Mesil_1736"/>
<organism evidence="1 2">
    <name type="scientific">Allomeiothermus silvanus (strain ATCC 700542 / DSM 9946 / NBRC 106475 / NCIMB 13440 / VI-R2)</name>
    <name type="common">Thermus silvanus</name>
    <dbReference type="NCBI Taxonomy" id="526227"/>
    <lineage>
        <taxon>Bacteria</taxon>
        <taxon>Thermotogati</taxon>
        <taxon>Deinococcota</taxon>
        <taxon>Deinococci</taxon>
        <taxon>Thermales</taxon>
        <taxon>Thermaceae</taxon>
        <taxon>Allomeiothermus</taxon>
    </lineage>
</organism>
<dbReference type="KEGG" id="msv:Mesil_1736"/>
<dbReference type="AlphaFoldDB" id="D7BFR3"/>
<gene>
    <name evidence="1" type="ordered locus">Mesil_1736</name>
</gene>
<accession>D7BFR3</accession>
<dbReference type="HOGENOM" id="CLU_2650227_0_0_0"/>
<sequence length="76" mass="8561">MTVVLPRGLEKKISDLKKIKGEGWDKELEKAIDAILAEDLLLTPNPKQKLTEAQAIKEASKAVKQYRAQTKREKST</sequence>
<evidence type="ECO:0000313" key="2">
    <source>
        <dbReference type="Proteomes" id="UP000001916"/>
    </source>
</evidence>
<evidence type="ECO:0000313" key="1">
    <source>
        <dbReference type="EMBL" id="ADH63616.1"/>
    </source>
</evidence>
<name>D7BFR3_ALLS1</name>
<dbReference type="RefSeq" id="WP_013158173.1">
    <property type="nucleotide sequence ID" value="NC_014212.1"/>
</dbReference>